<reference evidence="2" key="1">
    <citation type="journal article" date="2020" name="Stud. Mycol.">
        <title>101 Dothideomycetes genomes: a test case for predicting lifestyles and emergence of pathogens.</title>
        <authorList>
            <person name="Haridas S."/>
            <person name="Albert R."/>
            <person name="Binder M."/>
            <person name="Bloem J."/>
            <person name="Labutti K."/>
            <person name="Salamov A."/>
            <person name="Andreopoulos B."/>
            <person name="Baker S."/>
            <person name="Barry K."/>
            <person name="Bills G."/>
            <person name="Bluhm B."/>
            <person name="Cannon C."/>
            <person name="Castanera R."/>
            <person name="Culley D."/>
            <person name="Daum C."/>
            <person name="Ezra D."/>
            <person name="Gonzalez J."/>
            <person name="Henrissat B."/>
            <person name="Kuo A."/>
            <person name="Liang C."/>
            <person name="Lipzen A."/>
            <person name="Lutzoni F."/>
            <person name="Magnuson J."/>
            <person name="Mondo S."/>
            <person name="Nolan M."/>
            <person name="Ohm R."/>
            <person name="Pangilinan J."/>
            <person name="Park H.-J."/>
            <person name="Ramirez L."/>
            <person name="Alfaro M."/>
            <person name="Sun H."/>
            <person name="Tritt A."/>
            <person name="Yoshinaga Y."/>
            <person name="Zwiers L.-H."/>
            <person name="Turgeon B."/>
            <person name="Goodwin S."/>
            <person name="Spatafora J."/>
            <person name="Crous P."/>
            <person name="Grigoriev I."/>
        </authorList>
    </citation>
    <scope>NUCLEOTIDE SEQUENCE</scope>
    <source>
        <strain evidence="2">CBS 183.55</strain>
    </source>
</reference>
<keyword evidence="1" id="KW-0472">Membrane</keyword>
<keyword evidence="3" id="KW-1185">Reference proteome</keyword>
<proteinExistence type="predicted"/>
<evidence type="ECO:0000313" key="3">
    <source>
        <dbReference type="Proteomes" id="UP000800082"/>
    </source>
</evidence>
<feature type="transmembrane region" description="Helical" evidence="1">
    <location>
        <begin position="40"/>
        <end position="61"/>
    </location>
</feature>
<sequence length="97" mass="10997">MQLTKRGSPGQTVAAHGACRARNRFLASLFVEGEFTWAAYPIRFIPACMASMIGTLAWCWVTHGWQPRTRTPADQAVWCRSSETEDLLLVKKRLWAE</sequence>
<keyword evidence="1" id="KW-1133">Transmembrane helix</keyword>
<dbReference type="AlphaFoldDB" id="A0A6A5REM9"/>
<evidence type="ECO:0000313" key="2">
    <source>
        <dbReference type="EMBL" id="KAF1926142.1"/>
    </source>
</evidence>
<dbReference type="RefSeq" id="XP_033446394.1">
    <property type="nucleotide sequence ID" value="XM_033588358.1"/>
</dbReference>
<dbReference type="EMBL" id="ML978979">
    <property type="protein sequence ID" value="KAF1926142.1"/>
    <property type="molecule type" value="Genomic_DNA"/>
</dbReference>
<organism evidence="2 3">
    <name type="scientific">Didymella exigua CBS 183.55</name>
    <dbReference type="NCBI Taxonomy" id="1150837"/>
    <lineage>
        <taxon>Eukaryota</taxon>
        <taxon>Fungi</taxon>
        <taxon>Dikarya</taxon>
        <taxon>Ascomycota</taxon>
        <taxon>Pezizomycotina</taxon>
        <taxon>Dothideomycetes</taxon>
        <taxon>Pleosporomycetidae</taxon>
        <taxon>Pleosporales</taxon>
        <taxon>Pleosporineae</taxon>
        <taxon>Didymellaceae</taxon>
        <taxon>Didymella</taxon>
    </lineage>
</organism>
<evidence type="ECO:0000256" key="1">
    <source>
        <dbReference type="SAM" id="Phobius"/>
    </source>
</evidence>
<dbReference type="OrthoDB" id="10484747at2759"/>
<dbReference type="Proteomes" id="UP000800082">
    <property type="component" value="Unassembled WGS sequence"/>
</dbReference>
<accession>A0A6A5REM9</accession>
<protein>
    <submittedName>
        <fullName evidence="2">Uncharacterized protein</fullName>
    </submittedName>
</protein>
<keyword evidence="1" id="KW-0812">Transmembrane</keyword>
<gene>
    <name evidence="2" type="ORF">M421DRAFT_225639</name>
</gene>
<dbReference type="GeneID" id="54346005"/>
<name>A0A6A5REM9_9PLEO</name>